<evidence type="ECO:0000256" key="4">
    <source>
        <dbReference type="ARBA" id="ARBA00022741"/>
    </source>
</evidence>
<dbReference type="RefSeq" id="WP_088147183.1">
    <property type="nucleotide sequence ID" value="NZ_CP036344.1"/>
</dbReference>
<dbReference type="InterPro" id="IPR003439">
    <property type="entry name" value="ABC_transporter-like_ATP-bd"/>
</dbReference>
<evidence type="ECO:0000256" key="2">
    <source>
        <dbReference type="ARBA" id="ARBA00022448"/>
    </source>
</evidence>
<dbReference type="PROSITE" id="PS00211">
    <property type="entry name" value="ABC_TRANSPORTER_1"/>
    <property type="match status" value="1"/>
</dbReference>
<keyword evidence="4" id="KW-0547">Nucleotide-binding</keyword>
<keyword evidence="2" id="KW-0813">Transport</keyword>
<dbReference type="SUPFAM" id="SSF52540">
    <property type="entry name" value="P-loop containing nucleoside triphosphate hydrolases"/>
    <property type="match status" value="1"/>
</dbReference>
<protein>
    <submittedName>
        <fullName evidence="7">ABC transporter ATP-binding protein</fullName>
    </submittedName>
</protein>
<evidence type="ECO:0000313" key="7">
    <source>
        <dbReference type="EMBL" id="QKQ49182.1"/>
    </source>
</evidence>
<keyword evidence="3" id="KW-1003">Cell membrane</keyword>
<name>A0A6N0JPU9_ACHDE</name>
<evidence type="ECO:0000256" key="5">
    <source>
        <dbReference type="ARBA" id="ARBA00022840"/>
    </source>
</evidence>
<dbReference type="GO" id="GO:0005524">
    <property type="term" value="F:ATP binding"/>
    <property type="evidence" value="ECO:0007669"/>
    <property type="project" value="UniProtKB-KW"/>
</dbReference>
<accession>A0A6N0JPU9</accession>
<evidence type="ECO:0000313" key="8">
    <source>
        <dbReference type="Proteomes" id="UP000509782"/>
    </source>
</evidence>
<feature type="domain" description="ABC transporter" evidence="6">
    <location>
        <begin position="2"/>
        <end position="222"/>
    </location>
</feature>
<dbReference type="AlphaFoldDB" id="A0A6N0JPU9"/>
<keyword evidence="5 7" id="KW-0067">ATP-binding</keyword>
<evidence type="ECO:0000256" key="1">
    <source>
        <dbReference type="ARBA" id="ARBA00005417"/>
    </source>
</evidence>
<dbReference type="SMART" id="SM00382">
    <property type="entry name" value="AAA"/>
    <property type="match status" value="1"/>
</dbReference>
<dbReference type="InterPro" id="IPR027417">
    <property type="entry name" value="P-loop_NTPase"/>
</dbReference>
<dbReference type="Gene3D" id="3.40.50.300">
    <property type="entry name" value="P-loop containing nucleotide triphosphate hydrolases"/>
    <property type="match status" value="1"/>
</dbReference>
<proteinExistence type="inferred from homology"/>
<dbReference type="Proteomes" id="UP000509782">
    <property type="component" value="Chromosome"/>
</dbReference>
<dbReference type="GO" id="GO:0016887">
    <property type="term" value="F:ATP hydrolysis activity"/>
    <property type="evidence" value="ECO:0007669"/>
    <property type="project" value="InterPro"/>
</dbReference>
<dbReference type="InterPro" id="IPR050166">
    <property type="entry name" value="ABC_transporter_ATP-bind"/>
</dbReference>
<evidence type="ECO:0000259" key="6">
    <source>
        <dbReference type="PROSITE" id="PS50893"/>
    </source>
</evidence>
<gene>
    <name evidence="7" type="ORF">FOC81_21745</name>
</gene>
<organism evidence="7 8">
    <name type="scientific">Achromobacter denitrificans</name>
    <name type="common">Alcaligenes denitrificans</name>
    <dbReference type="NCBI Taxonomy" id="32002"/>
    <lineage>
        <taxon>Bacteria</taxon>
        <taxon>Pseudomonadati</taxon>
        <taxon>Pseudomonadota</taxon>
        <taxon>Betaproteobacteria</taxon>
        <taxon>Burkholderiales</taxon>
        <taxon>Alcaligenaceae</taxon>
        <taxon>Achromobacter</taxon>
    </lineage>
</organism>
<sequence>MLEMQSLSLRYGASTVLQDVDLRLRPGERLGLIGPSGAGKSSLLRLAAGLARPSGGTLRNGFRLPVLMFQEPRLLPWRHALDNVVLPLRGAGHPPAEARTLAARWLARVGLDGAMQSWPGELSGGMAQRVALARALAMAPDLLMLDEPFSALDPALRRQLAACCGEELARSGAALLCISHDPEELLGLVDRCVMVDRGRVTPIALDGPPDGGRGGAEHLRELLLAAGGPARGASRFLFPDTGASS</sequence>
<dbReference type="PANTHER" id="PTHR42788:SF19">
    <property type="entry name" value="ALIPHATIC SULFONATES IMPORT ATP-BINDING PROTEIN SSUB 2"/>
    <property type="match status" value="1"/>
</dbReference>
<dbReference type="Pfam" id="PF00005">
    <property type="entry name" value="ABC_tran"/>
    <property type="match status" value="1"/>
</dbReference>
<dbReference type="InterPro" id="IPR017871">
    <property type="entry name" value="ABC_transporter-like_CS"/>
</dbReference>
<dbReference type="EMBL" id="CP054569">
    <property type="protein sequence ID" value="QKQ49182.1"/>
    <property type="molecule type" value="Genomic_DNA"/>
</dbReference>
<reference evidence="7 8" key="1">
    <citation type="submission" date="2020-05" db="EMBL/GenBank/DDBJ databases">
        <title>FDA dAtabase for Regulatory Grade micrObial Sequences (FDA-ARGOS): Supporting development and validation of Infectious Disease Dx tests.</title>
        <authorList>
            <person name="Sproer C."/>
            <person name="Gronow S."/>
            <person name="Severitt S."/>
            <person name="Schroder I."/>
            <person name="Tallon L."/>
            <person name="Sadzewicz L."/>
            <person name="Zhao X."/>
            <person name="Vavikolanu K."/>
            <person name="Mehta A."/>
            <person name="Aluvathingal J."/>
            <person name="Nadendla S."/>
            <person name="Myers T."/>
            <person name="Yan Y."/>
            <person name="Sichtig H."/>
        </authorList>
    </citation>
    <scope>NUCLEOTIDE SEQUENCE [LARGE SCALE GENOMIC DNA]</scope>
    <source>
        <strain evidence="7 8">FDAARGOS_787</strain>
    </source>
</reference>
<dbReference type="PROSITE" id="PS50893">
    <property type="entry name" value="ABC_TRANSPORTER_2"/>
    <property type="match status" value="1"/>
</dbReference>
<comment type="similarity">
    <text evidence="1">Belongs to the ABC transporter superfamily.</text>
</comment>
<dbReference type="InterPro" id="IPR003593">
    <property type="entry name" value="AAA+_ATPase"/>
</dbReference>
<dbReference type="PANTHER" id="PTHR42788">
    <property type="entry name" value="TAURINE IMPORT ATP-BINDING PROTEIN-RELATED"/>
    <property type="match status" value="1"/>
</dbReference>
<evidence type="ECO:0000256" key="3">
    <source>
        <dbReference type="ARBA" id="ARBA00022475"/>
    </source>
</evidence>
<keyword evidence="3" id="KW-0472">Membrane</keyword>